<dbReference type="Pfam" id="PF05598">
    <property type="entry name" value="DUF772"/>
    <property type="match status" value="1"/>
</dbReference>
<dbReference type="InterPro" id="IPR002559">
    <property type="entry name" value="Transposase_11"/>
</dbReference>
<sequence>MQMNYINNQTSLKLELDWIPKKDHIVWAIDAIVESIPTADLEAESSWTGRPEYPAKMLLKMLLFAYSRKVFAGRKISEMAEENLPMRWLMGNLLTIPSYRTVNRFRTGDHSKELIKRLFLTFRNRLNQLELIDDSALFIDGTKILANANKYTFVWRKSVEKAEPKLDAKTDALYDEVIQNNVDIEVSKESSRSLNSTELAEISTHLDTKISELNEVIKTEKVAVGGSKNKRLRRKLKHYNHLLKNDLIPRKKKYEDANGIFGDRNSFSKTDHDATFMRMKEDPMKNGQLKPGYNLQVASQNQFALYYDVFQRPTDTRTLIPFLTDIFGETSHAADYVVADAGYGSEMNYQFITDELEANYLIPYGMYEKEMTRSYHKDKRKVANWNYDESNDTFTDLD</sequence>
<dbReference type="GO" id="GO:0003677">
    <property type="term" value="F:DNA binding"/>
    <property type="evidence" value="ECO:0007669"/>
    <property type="project" value="InterPro"/>
</dbReference>
<evidence type="ECO:0000259" key="1">
    <source>
        <dbReference type="Pfam" id="PF01609"/>
    </source>
</evidence>
<accession>A0A4Z0JFA3</accession>
<evidence type="ECO:0000313" key="3">
    <source>
        <dbReference type="EMBL" id="TGD21322.1"/>
    </source>
</evidence>
<dbReference type="GO" id="GO:0006313">
    <property type="term" value="P:DNA transposition"/>
    <property type="evidence" value="ECO:0007669"/>
    <property type="project" value="InterPro"/>
</dbReference>
<feature type="non-terminal residue" evidence="3">
    <location>
        <position position="398"/>
    </location>
</feature>
<organism evidence="3 4">
    <name type="scientific">Companilactobacillus suantsaicola</name>
    <dbReference type="NCBI Taxonomy" id="2487723"/>
    <lineage>
        <taxon>Bacteria</taxon>
        <taxon>Bacillati</taxon>
        <taxon>Bacillota</taxon>
        <taxon>Bacilli</taxon>
        <taxon>Lactobacillales</taxon>
        <taxon>Lactobacillaceae</taxon>
        <taxon>Companilactobacillus</taxon>
    </lineage>
</organism>
<dbReference type="Pfam" id="PF01609">
    <property type="entry name" value="DDE_Tnp_1"/>
    <property type="match status" value="1"/>
</dbReference>
<keyword evidence="4" id="KW-1185">Reference proteome</keyword>
<evidence type="ECO:0000313" key="4">
    <source>
        <dbReference type="Proteomes" id="UP000298021"/>
    </source>
</evidence>
<dbReference type="Proteomes" id="UP000298021">
    <property type="component" value="Unassembled WGS sequence"/>
</dbReference>
<dbReference type="InterPro" id="IPR008490">
    <property type="entry name" value="Transposase_InsH_N"/>
</dbReference>
<gene>
    <name evidence="3" type="ORF">EGT49_11370</name>
</gene>
<reference evidence="3 4" key="1">
    <citation type="submission" date="2018-10" db="EMBL/GenBank/DDBJ databases">
        <title>Lactobacillus sp. R7 and Lactobacillus sp. R19 isolated from fermented mustard green product of Taiwan.</title>
        <authorList>
            <person name="Lin S.-T."/>
        </authorList>
    </citation>
    <scope>NUCLEOTIDE SEQUENCE [LARGE SCALE GENOMIC DNA]</scope>
    <source>
        <strain evidence="3 4">BCRC 81127</strain>
    </source>
</reference>
<dbReference type="AlphaFoldDB" id="A0A4Z0JFA3"/>
<evidence type="ECO:0000259" key="2">
    <source>
        <dbReference type="Pfam" id="PF05598"/>
    </source>
</evidence>
<dbReference type="PANTHER" id="PTHR33408:SF2">
    <property type="entry name" value="TRANSPOSASE DDE DOMAIN-CONTAINING PROTEIN"/>
    <property type="match status" value="1"/>
</dbReference>
<comment type="caution">
    <text evidence="3">The sequence shown here is derived from an EMBL/GenBank/DDBJ whole genome shotgun (WGS) entry which is preliminary data.</text>
</comment>
<dbReference type="EMBL" id="RKLY01000040">
    <property type="protein sequence ID" value="TGD21322.1"/>
    <property type="molecule type" value="Genomic_DNA"/>
</dbReference>
<feature type="domain" description="Transposase InsH N-terminal" evidence="2">
    <location>
        <begin position="17"/>
        <end position="107"/>
    </location>
</feature>
<feature type="domain" description="Transposase IS4-like" evidence="1">
    <location>
        <begin position="269"/>
        <end position="381"/>
    </location>
</feature>
<proteinExistence type="predicted"/>
<protein>
    <submittedName>
        <fullName evidence="3">IS5/IS1182 family transposase</fullName>
    </submittedName>
</protein>
<dbReference type="PANTHER" id="PTHR33408">
    <property type="entry name" value="TRANSPOSASE"/>
    <property type="match status" value="1"/>
</dbReference>
<name>A0A4Z0JFA3_9LACO</name>
<dbReference type="RefSeq" id="WP_167849837.1">
    <property type="nucleotide sequence ID" value="NZ_RKLY01000040.1"/>
</dbReference>
<dbReference type="GO" id="GO:0004803">
    <property type="term" value="F:transposase activity"/>
    <property type="evidence" value="ECO:0007669"/>
    <property type="project" value="InterPro"/>
</dbReference>